<keyword evidence="2" id="KW-0804">Transcription</keyword>
<dbReference type="GO" id="GO:0003700">
    <property type="term" value="F:DNA-binding transcription factor activity"/>
    <property type="evidence" value="ECO:0007669"/>
    <property type="project" value="InterPro"/>
</dbReference>
<dbReference type="PANTHER" id="PTHR43952:SF75">
    <property type="entry name" value="PROTEIN RADIALIS-LIKE 6"/>
    <property type="match status" value="1"/>
</dbReference>
<accession>A0A7S3K665</accession>
<dbReference type="Pfam" id="PF00249">
    <property type="entry name" value="Myb_DNA-binding"/>
    <property type="match status" value="1"/>
</dbReference>
<name>A0A7S3K665_9STRA</name>
<dbReference type="InterPro" id="IPR044636">
    <property type="entry name" value="RADIALIS-like"/>
</dbReference>
<proteinExistence type="predicted"/>
<evidence type="ECO:0000313" key="5">
    <source>
        <dbReference type="EMBL" id="CAE0373845.1"/>
    </source>
</evidence>
<dbReference type="AlphaFoldDB" id="A0A7S3K665"/>
<feature type="domain" description="Myb-like" evidence="4">
    <location>
        <begin position="77"/>
        <end position="123"/>
    </location>
</feature>
<dbReference type="Gene3D" id="1.10.10.60">
    <property type="entry name" value="Homeodomain-like"/>
    <property type="match status" value="2"/>
</dbReference>
<reference evidence="5" key="1">
    <citation type="submission" date="2021-01" db="EMBL/GenBank/DDBJ databases">
        <authorList>
            <person name="Corre E."/>
            <person name="Pelletier E."/>
            <person name="Niang G."/>
            <person name="Scheremetjew M."/>
            <person name="Finn R."/>
            <person name="Kale V."/>
            <person name="Holt S."/>
            <person name="Cochrane G."/>
            <person name="Meng A."/>
            <person name="Brown T."/>
            <person name="Cohen L."/>
        </authorList>
    </citation>
    <scope>NUCLEOTIDE SEQUENCE</scope>
    <source>
        <strain evidence="5">CCMP1510</strain>
    </source>
</reference>
<dbReference type="InterPro" id="IPR009057">
    <property type="entry name" value="Homeodomain-like_sf"/>
</dbReference>
<evidence type="ECO:0000259" key="4">
    <source>
        <dbReference type="PROSITE" id="PS50090"/>
    </source>
</evidence>
<dbReference type="InterPro" id="IPR001005">
    <property type="entry name" value="SANT/Myb"/>
</dbReference>
<dbReference type="CDD" id="cd00167">
    <property type="entry name" value="SANT"/>
    <property type="match status" value="2"/>
</dbReference>
<evidence type="ECO:0000256" key="1">
    <source>
        <dbReference type="ARBA" id="ARBA00023015"/>
    </source>
</evidence>
<evidence type="ECO:0000256" key="2">
    <source>
        <dbReference type="ARBA" id="ARBA00023163"/>
    </source>
</evidence>
<keyword evidence="1" id="KW-0805">Transcription regulation</keyword>
<dbReference type="PANTHER" id="PTHR43952">
    <property type="entry name" value="MYB FAMILY TRANSCRIPTION FACTOR-RELATED"/>
    <property type="match status" value="1"/>
</dbReference>
<evidence type="ECO:0000256" key="3">
    <source>
        <dbReference type="ARBA" id="ARBA00023242"/>
    </source>
</evidence>
<dbReference type="SUPFAM" id="SSF46689">
    <property type="entry name" value="Homeodomain-like"/>
    <property type="match status" value="2"/>
</dbReference>
<dbReference type="EMBL" id="HBIJ01022431">
    <property type="protein sequence ID" value="CAE0373845.1"/>
    <property type="molecule type" value="Transcribed_RNA"/>
</dbReference>
<gene>
    <name evidence="5" type="ORF">ALAG00032_LOCUS14647</name>
</gene>
<organism evidence="5">
    <name type="scientific">Aureoumbra lagunensis</name>
    <dbReference type="NCBI Taxonomy" id="44058"/>
    <lineage>
        <taxon>Eukaryota</taxon>
        <taxon>Sar</taxon>
        <taxon>Stramenopiles</taxon>
        <taxon>Ochrophyta</taxon>
        <taxon>Pelagophyceae</taxon>
        <taxon>Pelagomonadales</taxon>
        <taxon>Aureoumbra</taxon>
    </lineage>
</organism>
<dbReference type="SMART" id="SM00717">
    <property type="entry name" value="SANT"/>
    <property type="match status" value="2"/>
</dbReference>
<dbReference type="PROSITE" id="PS50090">
    <property type="entry name" value="MYB_LIKE"/>
    <property type="match status" value="1"/>
</dbReference>
<protein>
    <recommendedName>
        <fullName evidence="4">Myb-like domain-containing protein</fullName>
    </recommendedName>
</protein>
<sequence>MRAQQAKQLTPREHELFVEGVEMFCKENSDESVWQQIANHVKTRDSGEVKAHAMYYLMSLQSRNPDIAVTATTWPQWTQQENEIFEAALANFDDGDPQRWHKIAELLPNKSPTDVQRWYERLLADILEIERGSRRGTNQAVPTPSNSS</sequence>
<keyword evidence="3" id="KW-0539">Nucleus</keyword>